<feature type="compositionally biased region" description="Basic and acidic residues" evidence="1">
    <location>
        <begin position="17"/>
        <end position="32"/>
    </location>
</feature>
<dbReference type="Proteomes" id="UP001362311">
    <property type="component" value="Unassembled WGS sequence"/>
</dbReference>
<accession>A0ABD5JPK4</accession>
<evidence type="ECO:0008006" key="4">
    <source>
        <dbReference type="Google" id="ProtNLM"/>
    </source>
</evidence>
<dbReference type="AlphaFoldDB" id="A0ABD5JPK4"/>
<proteinExistence type="predicted"/>
<dbReference type="EMBL" id="JBBHKQ010000001">
    <property type="protein sequence ID" value="MEJ5898587.1"/>
    <property type="molecule type" value="Genomic_DNA"/>
</dbReference>
<comment type="caution">
    <text evidence="2">The sequence shown here is derived from an EMBL/GenBank/DDBJ whole genome shotgun (WGS) entry which is preliminary data.</text>
</comment>
<dbReference type="RefSeq" id="WP_339437938.1">
    <property type="nucleotide sequence ID" value="NZ_JBBHKQ010000001.1"/>
</dbReference>
<sequence length="68" mass="7863">MPVHIGKMPQVTVAVRPRHDDNHAASKRELKRAQQQMVVTSKDWTKLANILRRAHGGFSHTRSPRRDR</sequence>
<protein>
    <recommendedName>
        <fullName evidence="4">Transposase</fullName>
    </recommendedName>
</protein>
<organism evidence="2 3">
    <name type="scientific">Ochrobactrum teleogrylli</name>
    <dbReference type="NCBI Taxonomy" id="2479765"/>
    <lineage>
        <taxon>Bacteria</taxon>
        <taxon>Pseudomonadati</taxon>
        <taxon>Pseudomonadota</taxon>
        <taxon>Alphaproteobacteria</taxon>
        <taxon>Hyphomicrobiales</taxon>
        <taxon>Brucellaceae</taxon>
        <taxon>Brucella/Ochrobactrum group</taxon>
        <taxon>Ochrobactrum</taxon>
    </lineage>
</organism>
<name>A0ABD5JPK4_9HYPH</name>
<reference evidence="2 3" key="1">
    <citation type="submission" date="2024-03" db="EMBL/GenBank/DDBJ databases">
        <title>Reference genomes for the five species model microbial community.</title>
        <authorList>
            <person name="Padfield D."/>
        </authorList>
    </citation>
    <scope>NUCLEOTIDE SEQUENCE [LARGE SCALE GENOMIC DNA]</scope>
    <source>
        <strain evidence="2 3">AB1</strain>
    </source>
</reference>
<evidence type="ECO:0000313" key="2">
    <source>
        <dbReference type="EMBL" id="MEJ5898587.1"/>
    </source>
</evidence>
<feature type="region of interest" description="Disordered" evidence="1">
    <location>
        <begin position="1"/>
        <end position="37"/>
    </location>
</feature>
<evidence type="ECO:0000256" key="1">
    <source>
        <dbReference type="SAM" id="MobiDB-lite"/>
    </source>
</evidence>
<gene>
    <name evidence="2" type="ORF">WIX40_00470</name>
</gene>
<evidence type="ECO:0000313" key="3">
    <source>
        <dbReference type="Proteomes" id="UP001362311"/>
    </source>
</evidence>